<evidence type="ECO:0008006" key="3">
    <source>
        <dbReference type="Google" id="ProtNLM"/>
    </source>
</evidence>
<dbReference type="RefSeq" id="WP_046857939.1">
    <property type="nucleotide sequence ID" value="NZ_CP011412.1"/>
</dbReference>
<dbReference type="KEGG" id="seds:AAY24_00030"/>
<dbReference type="Gene3D" id="3.30.70.100">
    <property type="match status" value="1"/>
</dbReference>
<dbReference type="EMBL" id="CP011412">
    <property type="protein sequence ID" value="AKH19001.1"/>
    <property type="molecule type" value="Genomic_DNA"/>
</dbReference>
<dbReference type="PATRIC" id="fig|1543721.4.peg.7"/>
<evidence type="ECO:0000313" key="2">
    <source>
        <dbReference type="Proteomes" id="UP000034410"/>
    </source>
</evidence>
<accession>A0A0F7JRE6</accession>
<organism evidence="1 2">
    <name type="scientific">Sedimenticola thiotaurini</name>
    <dbReference type="NCBI Taxonomy" id="1543721"/>
    <lineage>
        <taxon>Bacteria</taxon>
        <taxon>Pseudomonadati</taxon>
        <taxon>Pseudomonadota</taxon>
        <taxon>Gammaproteobacteria</taxon>
        <taxon>Chromatiales</taxon>
        <taxon>Sedimenticolaceae</taxon>
        <taxon>Sedimenticola</taxon>
    </lineage>
</organism>
<dbReference type="InterPro" id="IPR011008">
    <property type="entry name" value="Dimeric_a/b-barrel"/>
</dbReference>
<sequence length="142" mass="15763">MDDNYQQPSQEAAIRLFSRNISGPVVMLNLLRFRKVADYTVNPELSPDQPITGRAAFQRYVDHSLPHLHQSGGELLFMGQGSHYFIGPPNEQWDLVMLGRQGALASFMAFASHTGYVAGPGHRTAAVVDSRLLPVVEMPRQT</sequence>
<reference evidence="1 2" key="1">
    <citation type="journal article" date="2015" name="Genome Announc.">
        <title>Complete Genome Sequence of Sedimenticola thiotaurini Strain SIP-G1, a Polyphosphate- and Polyhydroxyalkanoate-Accumulating Sulfur-Oxidizing Gammaproteobacterium Isolated from Salt Marsh Sediments.</title>
        <authorList>
            <person name="Flood B.E."/>
            <person name="Jones D.S."/>
            <person name="Bailey J.V."/>
        </authorList>
    </citation>
    <scope>NUCLEOTIDE SEQUENCE [LARGE SCALE GENOMIC DNA]</scope>
    <source>
        <strain evidence="1 2">SIP-G1</strain>
    </source>
</reference>
<evidence type="ECO:0000313" key="1">
    <source>
        <dbReference type="EMBL" id="AKH19001.1"/>
    </source>
</evidence>
<dbReference type="AlphaFoldDB" id="A0A0F7JRE6"/>
<gene>
    <name evidence="1" type="ORF">AAY24_00030</name>
</gene>
<dbReference type="SUPFAM" id="SSF54909">
    <property type="entry name" value="Dimeric alpha+beta barrel"/>
    <property type="match status" value="1"/>
</dbReference>
<dbReference type="Proteomes" id="UP000034410">
    <property type="component" value="Chromosome"/>
</dbReference>
<protein>
    <recommendedName>
        <fullName evidence="3">DUF1330 domain-containing protein</fullName>
    </recommendedName>
</protein>
<keyword evidence="2" id="KW-1185">Reference proteome</keyword>
<dbReference type="OrthoDB" id="8909581at2"/>
<name>A0A0F7JRE6_9GAMM</name>
<proteinExistence type="predicted"/>